<evidence type="ECO:0000313" key="2">
    <source>
        <dbReference type="EMBL" id="TBU65187.1"/>
    </source>
</evidence>
<organism evidence="2 3">
    <name type="scientific">Dichomitus squalens</name>
    <dbReference type="NCBI Taxonomy" id="114155"/>
    <lineage>
        <taxon>Eukaryota</taxon>
        <taxon>Fungi</taxon>
        <taxon>Dikarya</taxon>
        <taxon>Basidiomycota</taxon>
        <taxon>Agaricomycotina</taxon>
        <taxon>Agaricomycetes</taxon>
        <taxon>Polyporales</taxon>
        <taxon>Polyporaceae</taxon>
        <taxon>Dichomitus</taxon>
    </lineage>
</organism>
<dbReference type="EMBL" id="ML145085">
    <property type="protein sequence ID" value="TBU65187.1"/>
    <property type="molecule type" value="Genomic_DNA"/>
</dbReference>
<dbReference type="SUPFAM" id="SSF49562">
    <property type="entry name" value="C2 domain (Calcium/lipid-binding domain, CaLB)"/>
    <property type="match status" value="1"/>
</dbReference>
<dbReference type="CDD" id="cd00030">
    <property type="entry name" value="C2"/>
    <property type="match status" value="1"/>
</dbReference>
<dbReference type="InterPro" id="IPR000008">
    <property type="entry name" value="C2_dom"/>
</dbReference>
<dbReference type="Pfam" id="PF00168">
    <property type="entry name" value="C2"/>
    <property type="match status" value="1"/>
</dbReference>
<feature type="domain" description="C2" evidence="1">
    <location>
        <begin position="1"/>
        <end position="93"/>
    </location>
</feature>
<dbReference type="InterPro" id="IPR035892">
    <property type="entry name" value="C2_domain_sf"/>
</dbReference>
<sequence>MASVTRRSEYHSFVVVSLLGNRHHTSVAKRTVNPTYSPKDATFDFPIHLSLADKLGVVELVVWDKDVLKKDYLGEAWIPLEDWFRDGSAYAFDDMNNKLISRNLVSTRNSTQATGNIQVKLGFVPPANTATLMDFGEIYSELVKRTRPSLVSAPPVRSHYLPHACMRGARARPSS</sequence>
<accession>A0A4Q9QBU3</accession>
<reference evidence="2 3" key="1">
    <citation type="submission" date="2019-01" db="EMBL/GenBank/DDBJ databases">
        <title>Draft genome sequences of three monokaryotic isolates of the white-rot basidiomycete fungus Dichomitus squalens.</title>
        <authorList>
            <consortium name="DOE Joint Genome Institute"/>
            <person name="Lopez S.C."/>
            <person name="Andreopoulos B."/>
            <person name="Pangilinan J."/>
            <person name="Lipzen A."/>
            <person name="Riley R."/>
            <person name="Ahrendt S."/>
            <person name="Ng V."/>
            <person name="Barry K."/>
            <person name="Daum C."/>
            <person name="Grigoriev I.V."/>
            <person name="Hilden K.S."/>
            <person name="Makela M.R."/>
            <person name="de Vries R.P."/>
        </authorList>
    </citation>
    <scope>NUCLEOTIDE SEQUENCE [LARGE SCALE GENOMIC DNA]</scope>
    <source>
        <strain evidence="2 3">CBS 464.89</strain>
    </source>
</reference>
<dbReference type="Proteomes" id="UP000292082">
    <property type="component" value="Unassembled WGS sequence"/>
</dbReference>
<dbReference type="Gene3D" id="2.60.40.150">
    <property type="entry name" value="C2 domain"/>
    <property type="match status" value="1"/>
</dbReference>
<protein>
    <recommendedName>
        <fullName evidence="1">C2 domain-containing protein</fullName>
    </recommendedName>
</protein>
<proteinExistence type="predicted"/>
<gene>
    <name evidence="2" type="ORF">BD310DRAFT_305289</name>
</gene>
<keyword evidence="3" id="KW-1185">Reference proteome</keyword>
<evidence type="ECO:0000313" key="3">
    <source>
        <dbReference type="Proteomes" id="UP000292082"/>
    </source>
</evidence>
<evidence type="ECO:0000259" key="1">
    <source>
        <dbReference type="PROSITE" id="PS50004"/>
    </source>
</evidence>
<name>A0A4Q9QBU3_9APHY</name>
<dbReference type="PROSITE" id="PS50004">
    <property type="entry name" value="C2"/>
    <property type="match status" value="1"/>
</dbReference>
<dbReference type="AlphaFoldDB" id="A0A4Q9QBU3"/>
<dbReference type="STRING" id="114155.A0A4Q9QBU3"/>